<feature type="transmembrane region" description="Helical" evidence="2">
    <location>
        <begin position="357"/>
        <end position="376"/>
    </location>
</feature>
<organism evidence="3 4">
    <name type="scientific">Durusdinium trenchii</name>
    <dbReference type="NCBI Taxonomy" id="1381693"/>
    <lineage>
        <taxon>Eukaryota</taxon>
        <taxon>Sar</taxon>
        <taxon>Alveolata</taxon>
        <taxon>Dinophyceae</taxon>
        <taxon>Suessiales</taxon>
        <taxon>Symbiodiniaceae</taxon>
        <taxon>Durusdinium</taxon>
    </lineage>
</organism>
<feature type="transmembrane region" description="Helical" evidence="2">
    <location>
        <begin position="493"/>
        <end position="512"/>
    </location>
</feature>
<keyword evidence="2" id="KW-0472">Membrane</keyword>
<dbReference type="Proteomes" id="UP001642484">
    <property type="component" value="Unassembled WGS sequence"/>
</dbReference>
<evidence type="ECO:0008006" key="5">
    <source>
        <dbReference type="Google" id="ProtNLM"/>
    </source>
</evidence>
<feature type="transmembrane region" description="Helical" evidence="2">
    <location>
        <begin position="532"/>
        <end position="552"/>
    </location>
</feature>
<keyword evidence="2" id="KW-1133">Transmembrane helix</keyword>
<feature type="transmembrane region" description="Helical" evidence="2">
    <location>
        <begin position="619"/>
        <end position="641"/>
    </location>
</feature>
<accession>A0ABP0SLX2</accession>
<evidence type="ECO:0000256" key="2">
    <source>
        <dbReference type="SAM" id="Phobius"/>
    </source>
</evidence>
<evidence type="ECO:0000313" key="4">
    <source>
        <dbReference type="Proteomes" id="UP001642484"/>
    </source>
</evidence>
<feature type="region of interest" description="Disordered" evidence="1">
    <location>
        <begin position="715"/>
        <end position="739"/>
    </location>
</feature>
<dbReference type="EMBL" id="CAXAMN010027850">
    <property type="protein sequence ID" value="CAK9113395.1"/>
    <property type="molecule type" value="Genomic_DNA"/>
</dbReference>
<protein>
    <recommendedName>
        <fullName evidence="5">Ion transport domain-containing protein</fullName>
    </recommendedName>
</protein>
<feature type="compositionally biased region" description="Basic and acidic residues" evidence="1">
    <location>
        <begin position="715"/>
        <end position="732"/>
    </location>
</feature>
<reference evidence="3 4" key="1">
    <citation type="submission" date="2024-02" db="EMBL/GenBank/DDBJ databases">
        <authorList>
            <person name="Chen Y."/>
            <person name="Shah S."/>
            <person name="Dougan E. K."/>
            <person name="Thang M."/>
            <person name="Chan C."/>
        </authorList>
    </citation>
    <scope>NUCLEOTIDE SEQUENCE [LARGE SCALE GENOMIC DNA]</scope>
</reference>
<feature type="transmembrane region" description="Helical" evidence="2">
    <location>
        <begin position="382"/>
        <end position="402"/>
    </location>
</feature>
<evidence type="ECO:0000313" key="3">
    <source>
        <dbReference type="EMBL" id="CAK9113395.1"/>
    </source>
</evidence>
<feature type="region of interest" description="Disordered" evidence="1">
    <location>
        <begin position="1"/>
        <end position="40"/>
    </location>
</feature>
<sequence>MAYCQLSREETDEDLESGQLSEGSDPSEEERTGDRDSEDDLARDLSKMVKWMKSLEELSKEQHFWGDEESEERNIDFNLRLVSLNEMKKKEEEESRLQKILDEFAANFPTQDWLKPRQRDFPPEIYSMLERLKKGGKPVYKLADEAWKTTLNEIKVSTFVKYVNQLQVQRNGEGLLSFLKSLTIEVDDKELLTFLRKALKKGDFGEHNEVIRKVQDSDWDLHLVESHTTNLYDMAMKLPKEDFKEARDELMRFTITHDQYLGQWWCEGFCKWLANVKQKIWRKNRDMQKRLGFHRIALRVDFSISPAKRLLMCNDYQLAVMLRELTNTGSDSEVFSTTFACALVLAAKARVRHHFKYVILNDLMFIILLGFVGYAVRSETMPGTLTVLFMGISTAFLLRKAFDRLMFYATTWKKITTPAVKTSLYTVALISVEVGSTILVILYILGIVSNEVNNHGQQFESWEEFWKRRKECMWPWTNKAHKEDGYFQHHPNLLALLILCRWAMFINSLQLIESVGRNVVPLAHAVTRAASLIFLLFLTCSLLATFHAYFVFPSHQEASFDTALDRLIDMFRLEMLSDFDLDELQNRRQNVSGDISAAHLEFTGSMWHAGQRQYQGIRVGFVLISLFLSVVAMNTYIGLLGELYSEAVKKKNQIYNNYLATVLWPHLSMRHRSNKWYSDKTGWMCSCSPCAEEHEDEEPLKGVEACWMFYDRTDLFDDPDEKTREEPRDVSSPRRRSQR</sequence>
<gene>
    <name evidence="3" type="ORF">CCMP2556_LOCUS52484</name>
</gene>
<keyword evidence="4" id="KW-1185">Reference proteome</keyword>
<evidence type="ECO:0000256" key="1">
    <source>
        <dbReference type="SAM" id="MobiDB-lite"/>
    </source>
</evidence>
<keyword evidence="2" id="KW-0812">Transmembrane</keyword>
<feature type="transmembrane region" description="Helical" evidence="2">
    <location>
        <begin position="423"/>
        <end position="445"/>
    </location>
</feature>
<feature type="compositionally biased region" description="Basic and acidic residues" evidence="1">
    <location>
        <begin position="29"/>
        <end position="40"/>
    </location>
</feature>
<comment type="caution">
    <text evidence="3">The sequence shown here is derived from an EMBL/GenBank/DDBJ whole genome shotgun (WGS) entry which is preliminary data.</text>
</comment>
<name>A0ABP0SLX2_9DINO</name>
<proteinExistence type="predicted"/>